<organism evidence="2 3">
    <name type="scientific">Gibberella nygamai</name>
    <name type="common">Bean root rot disease fungus</name>
    <name type="synonym">Fusarium nygamai</name>
    <dbReference type="NCBI Taxonomy" id="42673"/>
    <lineage>
        <taxon>Eukaryota</taxon>
        <taxon>Fungi</taxon>
        <taxon>Dikarya</taxon>
        <taxon>Ascomycota</taxon>
        <taxon>Pezizomycotina</taxon>
        <taxon>Sordariomycetes</taxon>
        <taxon>Hypocreomycetidae</taxon>
        <taxon>Hypocreales</taxon>
        <taxon>Nectriaceae</taxon>
        <taxon>Fusarium</taxon>
        <taxon>Fusarium fujikuroi species complex</taxon>
    </lineage>
</organism>
<evidence type="ECO:0000313" key="3">
    <source>
        <dbReference type="Proteomes" id="UP000236664"/>
    </source>
</evidence>
<evidence type="ECO:0000256" key="1">
    <source>
        <dbReference type="SAM" id="MobiDB-lite"/>
    </source>
</evidence>
<accession>A0A2K0W0U9</accession>
<evidence type="ECO:0000313" key="2">
    <source>
        <dbReference type="EMBL" id="PNP75907.1"/>
    </source>
</evidence>
<feature type="compositionally biased region" description="Basic residues" evidence="1">
    <location>
        <begin position="16"/>
        <end position="28"/>
    </location>
</feature>
<proteinExistence type="predicted"/>
<gene>
    <name evidence="2" type="ORF">FNYG_10767</name>
</gene>
<name>A0A2K0W0U9_GIBNY</name>
<sequence length="48" mass="5363">MAPSGCTFRLATGRIEKKKNNKNKKKKKTADQKLADKVSESVLAMQLK</sequence>
<keyword evidence="3" id="KW-1185">Reference proteome</keyword>
<feature type="region of interest" description="Disordered" evidence="1">
    <location>
        <begin position="1"/>
        <end position="34"/>
    </location>
</feature>
<reference evidence="2 3" key="1">
    <citation type="submission" date="2017-06" db="EMBL/GenBank/DDBJ databases">
        <title>Genome of Fusarium nygamai isolate CS10214.</title>
        <authorList>
            <person name="Gardiner D.M."/>
            <person name="Obanor F."/>
            <person name="Kazan K."/>
        </authorList>
    </citation>
    <scope>NUCLEOTIDE SEQUENCE [LARGE SCALE GENOMIC DNA]</scope>
    <source>
        <strain evidence="2 3">CS10214</strain>
    </source>
</reference>
<dbReference type="AlphaFoldDB" id="A0A2K0W0U9"/>
<comment type="caution">
    <text evidence="2">The sequence shown here is derived from an EMBL/GenBank/DDBJ whole genome shotgun (WGS) entry which is preliminary data.</text>
</comment>
<protein>
    <submittedName>
        <fullName evidence="2">Uncharacterized protein</fullName>
    </submittedName>
</protein>
<dbReference type="Proteomes" id="UP000236664">
    <property type="component" value="Unassembled WGS sequence"/>
</dbReference>
<dbReference type="EMBL" id="MTQA01000164">
    <property type="protein sequence ID" value="PNP75907.1"/>
    <property type="molecule type" value="Genomic_DNA"/>
</dbReference>